<accession>A0ACB7T7U4</accession>
<sequence>MGEKVCNANARGSYNYSTAYKSEYFRSRGRLFTFDMEKSLQSKLCAYKDKVKDLAFGIAAYDIDADESRRACPKVKYTGRYNRLAFLRNLRDFMEKYTNKTDCLSVQ</sequence>
<gene>
    <name evidence="1" type="ORF">HPB50_003819</name>
</gene>
<dbReference type="Proteomes" id="UP000821845">
    <property type="component" value="Chromosome 10"/>
</dbReference>
<evidence type="ECO:0000313" key="1">
    <source>
        <dbReference type="EMBL" id="KAH6942311.1"/>
    </source>
</evidence>
<proteinExistence type="predicted"/>
<comment type="caution">
    <text evidence="1">The sequence shown here is derived from an EMBL/GenBank/DDBJ whole genome shotgun (WGS) entry which is preliminary data.</text>
</comment>
<evidence type="ECO:0000313" key="2">
    <source>
        <dbReference type="Proteomes" id="UP000821845"/>
    </source>
</evidence>
<keyword evidence="2" id="KW-1185">Reference proteome</keyword>
<organism evidence="1 2">
    <name type="scientific">Hyalomma asiaticum</name>
    <name type="common">Tick</name>
    <dbReference type="NCBI Taxonomy" id="266040"/>
    <lineage>
        <taxon>Eukaryota</taxon>
        <taxon>Metazoa</taxon>
        <taxon>Ecdysozoa</taxon>
        <taxon>Arthropoda</taxon>
        <taxon>Chelicerata</taxon>
        <taxon>Arachnida</taxon>
        <taxon>Acari</taxon>
        <taxon>Parasitiformes</taxon>
        <taxon>Ixodida</taxon>
        <taxon>Ixodoidea</taxon>
        <taxon>Ixodidae</taxon>
        <taxon>Hyalomminae</taxon>
        <taxon>Hyalomma</taxon>
    </lineage>
</organism>
<name>A0ACB7T7U4_HYAAI</name>
<reference evidence="1" key="1">
    <citation type="submission" date="2020-05" db="EMBL/GenBank/DDBJ databases">
        <title>Large-scale comparative analyses of tick genomes elucidate their genetic diversity and vector capacities.</title>
        <authorList>
            <person name="Jia N."/>
            <person name="Wang J."/>
            <person name="Shi W."/>
            <person name="Du L."/>
            <person name="Sun Y."/>
            <person name="Zhan W."/>
            <person name="Jiang J."/>
            <person name="Wang Q."/>
            <person name="Zhang B."/>
            <person name="Ji P."/>
            <person name="Sakyi L.B."/>
            <person name="Cui X."/>
            <person name="Yuan T."/>
            <person name="Jiang B."/>
            <person name="Yang W."/>
            <person name="Lam T.T.-Y."/>
            <person name="Chang Q."/>
            <person name="Ding S."/>
            <person name="Wang X."/>
            <person name="Zhu J."/>
            <person name="Ruan X."/>
            <person name="Zhao L."/>
            <person name="Wei J."/>
            <person name="Que T."/>
            <person name="Du C."/>
            <person name="Cheng J."/>
            <person name="Dai P."/>
            <person name="Han X."/>
            <person name="Huang E."/>
            <person name="Gao Y."/>
            <person name="Liu J."/>
            <person name="Shao H."/>
            <person name="Ye R."/>
            <person name="Li L."/>
            <person name="Wei W."/>
            <person name="Wang X."/>
            <person name="Wang C."/>
            <person name="Yang T."/>
            <person name="Huo Q."/>
            <person name="Li W."/>
            <person name="Guo W."/>
            <person name="Chen H."/>
            <person name="Zhou L."/>
            <person name="Ni X."/>
            <person name="Tian J."/>
            <person name="Zhou Y."/>
            <person name="Sheng Y."/>
            <person name="Liu T."/>
            <person name="Pan Y."/>
            <person name="Xia L."/>
            <person name="Li J."/>
            <person name="Zhao F."/>
            <person name="Cao W."/>
        </authorList>
    </citation>
    <scope>NUCLEOTIDE SEQUENCE</scope>
    <source>
        <strain evidence="1">Hyas-2018</strain>
    </source>
</reference>
<protein>
    <submittedName>
        <fullName evidence="1">Uncharacterized protein</fullName>
    </submittedName>
</protein>
<dbReference type="EMBL" id="CM023490">
    <property type="protein sequence ID" value="KAH6942311.1"/>
    <property type="molecule type" value="Genomic_DNA"/>
</dbReference>